<evidence type="ECO:0000256" key="1">
    <source>
        <dbReference type="SAM" id="SignalP"/>
    </source>
</evidence>
<feature type="domain" description="DUF4142" evidence="2">
    <location>
        <begin position="47"/>
        <end position="165"/>
    </location>
</feature>
<dbReference type="InterPro" id="IPR025419">
    <property type="entry name" value="DUF4142"/>
</dbReference>
<protein>
    <submittedName>
        <fullName evidence="3">DUF4142 domain-containing protein</fullName>
    </submittedName>
</protein>
<organism evidence="3 4">
    <name type="scientific">Paeniroseomonas aquatica</name>
    <dbReference type="NCBI Taxonomy" id="373043"/>
    <lineage>
        <taxon>Bacteria</taxon>
        <taxon>Pseudomonadati</taxon>
        <taxon>Pseudomonadota</taxon>
        <taxon>Alphaproteobacteria</taxon>
        <taxon>Acetobacterales</taxon>
        <taxon>Acetobacteraceae</taxon>
        <taxon>Paeniroseomonas</taxon>
    </lineage>
</organism>
<accession>A0ABT8AAN2</accession>
<feature type="chain" id="PRO_5047217422" evidence="1">
    <location>
        <begin position="29"/>
        <end position="171"/>
    </location>
</feature>
<sequence>MLNRRIALLGLAAGAALTPVALVPAASARTFSPSEHTAMTLMGGTLAKQTSELAQERARHAAVKQFATFEIAEQTAIAQVLTDLPNPPPAPLDADHAAVLKTLQDTPAGPAFDRAYVQAQIQGHEELLMVQQGYLDDTNRRTDGQHIAVLARVSIQQHLSMLRELQRLLAA</sequence>
<dbReference type="PROSITE" id="PS51318">
    <property type="entry name" value="TAT"/>
    <property type="match status" value="1"/>
</dbReference>
<dbReference type="Gene3D" id="1.20.1260.10">
    <property type="match status" value="1"/>
</dbReference>
<dbReference type="Pfam" id="PF13628">
    <property type="entry name" value="DUF4142"/>
    <property type="match status" value="1"/>
</dbReference>
<feature type="signal peptide" evidence="1">
    <location>
        <begin position="1"/>
        <end position="28"/>
    </location>
</feature>
<dbReference type="RefSeq" id="WP_290318744.1">
    <property type="nucleotide sequence ID" value="NZ_JAUFPN010000182.1"/>
</dbReference>
<name>A0ABT8AAN2_9PROT</name>
<dbReference type="Proteomes" id="UP001529369">
    <property type="component" value="Unassembled WGS sequence"/>
</dbReference>
<keyword evidence="4" id="KW-1185">Reference proteome</keyword>
<comment type="caution">
    <text evidence="3">The sequence shown here is derived from an EMBL/GenBank/DDBJ whole genome shotgun (WGS) entry which is preliminary data.</text>
</comment>
<dbReference type="EMBL" id="JAUFPN010000182">
    <property type="protein sequence ID" value="MDN3566790.1"/>
    <property type="molecule type" value="Genomic_DNA"/>
</dbReference>
<proteinExistence type="predicted"/>
<reference evidence="4" key="1">
    <citation type="journal article" date="2019" name="Int. J. Syst. Evol. Microbiol.">
        <title>The Global Catalogue of Microorganisms (GCM) 10K type strain sequencing project: providing services to taxonomists for standard genome sequencing and annotation.</title>
        <authorList>
            <consortium name="The Broad Institute Genomics Platform"/>
            <consortium name="The Broad Institute Genome Sequencing Center for Infectious Disease"/>
            <person name="Wu L."/>
            <person name="Ma J."/>
        </authorList>
    </citation>
    <scope>NUCLEOTIDE SEQUENCE [LARGE SCALE GENOMIC DNA]</scope>
    <source>
        <strain evidence="4">CECT 7131</strain>
    </source>
</reference>
<keyword evidence="1" id="KW-0732">Signal</keyword>
<dbReference type="InterPro" id="IPR012347">
    <property type="entry name" value="Ferritin-like"/>
</dbReference>
<gene>
    <name evidence="3" type="ORF">QWZ14_20635</name>
</gene>
<dbReference type="InterPro" id="IPR006311">
    <property type="entry name" value="TAT_signal"/>
</dbReference>
<evidence type="ECO:0000313" key="3">
    <source>
        <dbReference type="EMBL" id="MDN3566790.1"/>
    </source>
</evidence>
<evidence type="ECO:0000313" key="4">
    <source>
        <dbReference type="Proteomes" id="UP001529369"/>
    </source>
</evidence>
<evidence type="ECO:0000259" key="2">
    <source>
        <dbReference type="Pfam" id="PF13628"/>
    </source>
</evidence>